<dbReference type="EMBL" id="JH413808">
    <property type="protein sequence ID" value="EHL31784.1"/>
    <property type="molecule type" value="Genomic_DNA"/>
</dbReference>
<protein>
    <submittedName>
        <fullName evidence="1">Uncharacterized protein</fullName>
    </submittedName>
</protein>
<name>G9ELE9_9GAMM</name>
<dbReference type="InParanoid" id="G9ELE9"/>
<dbReference type="AlphaFoldDB" id="G9ELE9"/>
<keyword evidence="2" id="KW-1185">Reference proteome</keyword>
<reference evidence="1 2" key="1">
    <citation type="journal article" date="2011" name="BMC Genomics">
        <title>Insight into cross-talk between intra-amoebal pathogens.</title>
        <authorList>
            <person name="Gimenez G."/>
            <person name="Bertelli C."/>
            <person name="Moliner C."/>
            <person name="Robert C."/>
            <person name="Raoult D."/>
            <person name="Fournier P.E."/>
            <person name="Greub G."/>
        </authorList>
    </citation>
    <scope>NUCLEOTIDE SEQUENCE [LARGE SCALE GENOMIC DNA]</scope>
    <source>
        <strain evidence="1 2">LLAP12</strain>
    </source>
</reference>
<sequence>MADIGNLIWPFTVNDLIEKSDRYAEVEICSVIFKTGPKKKL</sequence>
<evidence type="ECO:0000313" key="2">
    <source>
        <dbReference type="Proteomes" id="UP000002770"/>
    </source>
</evidence>
<proteinExistence type="predicted"/>
<dbReference type="Proteomes" id="UP000002770">
    <property type="component" value="Unassembled WGS sequence"/>
</dbReference>
<accession>G9ELE9</accession>
<dbReference type="HOGENOM" id="CLU_3272124_0_0_6"/>
<organism evidence="1 2">
    <name type="scientific">Legionella drancourtii LLAP12</name>
    <dbReference type="NCBI Taxonomy" id="658187"/>
    <lineage>
        <taxon>Bacteria</taxon>
        <taxon>Pseudomonadati</taxon>
        <taxon>Pseudomonadota</taxon>
        <taxon>Gammaproteobacteria</taxon>
        <taxon>Legionellales</taxon>
        <taxon>Legionellaceae</taxon>
        <taxon>Legionella</taxon>
    </lineage>
</organism>
<evidence type="ECO:0000313" key="1">
    <source>
        <dbReference type="EMBL" id="EHL31784.1"/>
    </source>
</evidence>
<gene>
    <name evidence="1" type="ORF">LDG_5947</name>
</gene>